<protein>
    <submittedName>
        <fullName evidence="12">Exodeoxyribonuclease V alpha chain</fullName>
        <ecNumber evidence="12">3.1.11.5</ecNumber>
    </submittedName>
</protein>
<keyword evidence="8" id="KW-0238">DNA-binding</keyword>
<dbReference type="GO" id="GO:0003677">
    <property type="term" value="F:DNA binding"/>
    <property type="evidence" value="ECO:0007669"/>
    <property type="project" value="UniProtKB-KW"/>
</dbReference>
<dbReference type="InterPro" id="IPR027417">
    <property type="entry name" value="P-loop_NTPase"/>
</dbReference>
<dbReference type="InterPro" id="IPR027785">
    <property type="entry name" value="UvrD-like_helicase_C"/>
</dbReference>
<dbReference type="GO" id="GO:0005524">
    <property type="term" value="F:ATP binding"/>
    <property type="evidence" value="ECO:0007669"/>
    <property type="project" value="UniProtKB-KW"/>
</dbReference>
<keyword evidence="6" id="KW-0269">Exonuclease</keyword>
<proteinExistence type="inferred from homology"/>
<keyword evidence="1" id="KW-0540">Nuclease</keyword>
<evidence type="ECO:0000256" key="10">
    <source>
        <dbReference type="ARBA" id="ARBA00023235"/>
    </source>
</evidence>
<evidence type="ECO:0000256" key="9">
    <source>
        <dbReference type="ARBA" id="ARBA00023204"/>
    </source>
</evidence>
<name>A0A6J4I9D3_9BACT</name>
<dbReference type="Pfam" id="PF13538">
    <property type="entry name" value="UvrD_C_2"/>
    <property type="match status" value="1"/>
</dbReference>
<keyword evidence="7" id="KW-0067">ATP-binding</keyword>
<dbReference type="Pfam" id="PF21185">
    <property type="entry name" value="RecD_N"/>
    <property type="match status" value="1"/>
</dbReference>
<dbReference type="HAMAP" id="MF_01487">
    <property type="entry name" value="RecD"/>
    <property type="match status" value="1"/>
</dbReference>
<dbReference type="Pfam" id="PF13245">
    <property type="entry name" value="AAA_19"/>
    <property type="match status" value="1"/>
</dbReference>
<evidence type="ECO:0000256" key="8">
    <source>
        <dbReference type="ARBA" id="ARBA00023125"/>
    </source>
</evidence>
<dbReference type="GO" id="GO:0006302">
    <property type="term" value="P:double-strand break repair"/>
    <property type="evidence" value="ECO:0007669"/>
    <property type="project" value="InterPro"/>
</dbReference>
<dbReference type="InterPro" id="IPR041851">
    <property type="entry name" value="RecD_N_sf"/>
</dbReference>
<dbReference type="EMBL" id="CADCTA010000069">
    <property type="protein sequence ID" value="CAA9244048.1"/>
    <property type="molecule type" value="Genomic_DNA"/>
</dbReference>
<keyword evidence="3" id="KW-0227">DNA damage</keyword>
<evidence type="ECO:0000259" key="11">
    <source>
        <dbReference type="SMART" id="SM00382"/>
    </source>
</evidence>
<evidence type="ECO:0000256" key="6">
    <source>
        <dbReference type="ARBA" id="ARBA00022839"/>
    </source>
</evidence>
<evidence type="ECO:0000256" key="1">
    <source>
        <dbReference type="ARBA" id="ARBA00022722"/>
    </source>
</evidence>
<dbReference type="NCBIfam" id="TIGR01447">
    <property type="entry name" value="recD"/>
    <property type="match status" value="1"/>
</dbReference>
<keyword evidence="2" id="KW-0547">Nucleotide-binding</keyword>
<keyword evidence="5" id="KW-0347">Helicase</keyword>
<feature type="domain" description="AAA+ ATPase" evidence="11">
    <location>
        <begin position="122"/>
        <end position="325"/>
    </location>
</feature>
<dbReference type="InterPro" id="IPR003593">
    <property type="entry name" value="AAA+_ATPase"/>
</dbReference>
<dbReference type="SUPFAM" id="SSF52540">
    <property type="entry name" value="P-loop containing nucleoside triphosphate hydrolases"/>
    <property type="match status" value="2"/>
</dbReference>
<keyword evidence="10" id="KW-0413">Isomerase</keyword>
<dbReference type="GO" id="GO:0006310">
    <property type="term" value="P:DNA recombination"/>
    <property type="evidence" value="ECO:0007669"/>
    <property type="project" value="InterPro"/>
</dbReference>
<dbReference type="PANTHER" id="PTHR43788">
    <property type="entry name" value="DNA2/NAM7 HELICASE FAMILY MEMBER"/>
    <property type="match status" value="1"/>
</dbReference>
<dbReference type="EC" id="3.1.11.5" evidence="12"/>
<dbReference type="AlphaFoldDB" id="A0A6J4I9D3"/>
<evidence type="ECO:0000256" key="7">
    <source>
        <dbReference type="ARBA" id="ARBA00022840"/>
    </source>
</evidence>
<dbReference type="GO" id="GO:0009338">
    <property type="term" value="C:exodeoxyribonuclease V complex"/>
    <property type="evidence" value="ECO:0007669"/>
    <property type="project" value="InterPro"/>
</dbReference>
<dbReference type="Gene3D" id="1.10.10.1020">
    <property type="entry name" value="RecBCD complex, subunit RecD, N-terminal domain"/>
    <property type="match status" value="1"/>
</dbReference>
<sequence length="532" mass="57995">MNLEPSFSRLDRRFGEFVERLHGSVSPGLRSAAMLVSRRRAEGHICVPVEDLPELPRTSKVIGAPGEFAPLVLDRSRLYLRRYWEYEQQLARAIRDRTAAKSPKQNRKISDQQQLAATNAVTRNFSVITGGPGTGKTHTVMAILRLLREQAGGEGLKIALAAPTGKAAARLTESLRAGAQQHEATTLHRLLGTIPDSPYFRHNAERPLTADVVIVDEASMIDLALMAKLVDAVPLTSRLILLGDRDQLASVEAGNVLADICHAAESAEADAPLRDAVVELRRNYRFAETGGIYTVSTAVNAGDADATVAALREASDDEVGWRGLPPAPNLTGALRERIVGGFRSYLEAADPSAALTQLAQFRILCAVRHGPFGVENLNALAEEILADAGLLTARTGWYRGRPVIITRNDYNLQLFNGDSGIILPDSEAGGELRAFFLSAEGKLRRFLPPRLPLHETAFALTVHKSQGSEFDRVLLMLPDHDGPVLTRELLYTAITRARSGVELWANEEVLRAAVLRRTVRTSGLRDALGVTQ</sequence>
<reference evidence="12" key="1">
    <citation type="submission" date="2020-02" db="EMBL/GenBank/DDBJ databases">
        <authorList>
            <person name="Meier V. D."/>
        </authorList>
    </citation>
    <scope>NUCLEOTIDE SEQUENCE</scope>
    <source>
        <strain evidence="12">AVDCRST_MAG42</strain>
    </source>
</reference>
<gene>
    <name evidence="12" type="ORF">AVDCRST_MAG42-1870</name>
</gene>
<dbReference type="GO" id="GO:0008854">
    <property type="term" value="F:exodeoxyribonuclease V activity"/>
    <property type="evidence" value="ECO:0007669"/>
    <property type="project" value="UniProtKB-EC"/>
</dbReference>
<organism evidence="12">
    <name type="scientific">uncultured Chthoniobacterales bacterium</name>
    <dbReference type="NCBI Taxonomy" id="1836801"/>
    <lineage>
        <taxon>Bacteria</taxon>
        <taxon>Pseudomonadati</taxon>
        <taxon>Verrucomicrobiota</taxon>
        <taxon>Spartobacteria</taxon>
        <taxon>Chthoniobacterales</taxon>
        <taxon>environmental samples</taxon>
    </lineage>
</organism>
<dbReference type="InterPro" id="IPR049550">
    <property type="entry name" value="RecD_N"/>
</dbReference>
<evidence type="ECO:0000256" key="2">
    <source>
        <dbReference type="ARBA" id="ARBA00022741"/>
    </source>
</evidence>
<evidence type="ECO:0000256" key="3">
    <source>
        <dbReference type="ARBA" id="ARBA00022763"/>
    </source>
</evidence>
<dbReference type="InterPro" id="IPR050534">
    <property type="entry name" value="Coronavir_polyprotein_1ab"/>
</dbReference>
<evidence type="ECO:0000256" key="4">
    <source>
        <dbReference type="ARBA" id="ARBA00022801"/>
    </source>
</evidence>
<dbReference type="Gene3D" id="3.40.50.300">
    <property type="entry name" value="P-loop containing nucleotide triphosphate hydrolases"/>
    <property type="match status" value="3"/>
</dbReference>
<dbReference type="PANTHER" id="PTHR43788:SF6">
    <property type="entry name" value="DNA HELICASE B"/>
    <property type="match status" value="1"/>
</dbReference>
<dbReference type="CDD" id="cd18809">
    <property type="entry name" value="SF1_C_RecD"/>
    <property type="match status" value="1"/>
</dbReference>
<accession>A0A6J4I9D3</accession>
<dbReference type="CDD" id="cd17933">
    <property type="entry name" value="DEXSc_RecD-like"/>
    <property type="match status" value="1"/>
</dbReference>
<evidence type="ECO:0000256" key="5">
    <source>
        <dbReference type="ARBA" id="ARBA00022806"/>
    </source>
</evidence>
<keyword evidence="9" id="KW-0234">DNA repair</keyword>
<dbReference type="GO" id="GO:0017116">
    <property type="term" value="F:single-stranded DNA helicase activity"/>
    <property type="evidence" value="ECO:0007669"/>
    <property type="project" value="TreeGrafter"/>
</dbReference>
<keyword evidence="4 12" id="KW-0378">Hydrolase</keyword>
<dbReference type="SMART" id="SM00382">
    <property type="entry name" value="AAA"/>
    <property type="match status" value="1"/>
</dbReference>
<evidence type="ECO:0000313" key="12">
    <source>
        <dbReference type="EMBL" id="CAA9244048.1"/>
    </source>
</evidence>
<dbReference type="InterPro" id="IPR006344">
    <property type="entry name" value="RecD"/>
</dbReference>